<dbReference type="EMBL" id="JAPDMZ010000009">
    <property type="protein sequence ID" value="KAK0556932.1"/>
    <property type="molecule type" value="Genomic_DNA"/>
</dbReference>
<dbReference type="Gene3D" id="3.40.50.720">
    <property type="entry name" value="NAD(P)-binding Rossmann-like Domain"/>
    <property type="match status" value="1"/>
</dbReference>
<name>A0AAN6GX54_9BASI</name>
<keyword evidence="2" id="KW-1185">Reference proteome</keyword>
<dbReference type="AlphaFoldDB" id="A0AAN6GX54"/>
<dbReference type="SUPFAM" id="SSF51735">
    <property type="entry name" value="NAD(P)-binding Rossmann-fold domains"/>
    <property type="match status" value="1"/>
</dbReference>
<dbReference type="PANTHER" id="PTHR15020:SF50">
    <property type="entry name" value="UPF0659 PROTEIN YMR090W"/>
    <property type="match status" value="1"/>
</dbReference>
<comment type="caution">
    <text evidence="1">The sequence shown here is derived from an EMBL/GenBank/DDBJ whole genome shotgun (WGS) entry which is preliminary data.</text>
</comment>
<gene>
    <name evidence="1" type="ORF">OC846_000776</name>
</gene>
<dbReference type="PANTHER" id="PTHR15020">
    <property type="entry name" value="FLAVIN REDUCTASE-RELATED"/>
    <property type="match status" value="1"/>
</dbReference>
<sequence length="273" mass="29540">MRVVFIGATAGCGLHAFVKLLNATDAKHEAILLSRRPEEYKELLTSQHGLSESVFDKQVWVVKGDATKLDDVRNLFHIAKTAGADGTSTAEPQVHAIVTSVGGKPKFGINPLIQLIPPNICESAAKTLLEAIELDFPASLGPDVQPRVIAITSNGMGKSGHASLPLALKPMYSWMLKEPHADKEEMEKALHRAAKLQHPDFNPTLGDEPLKLHRLTILRPSLLTDGPCSDKEVRAAPTLKGAYFISRADVGRELCNSALLGGKWISEGVTLSY</sequence>
<organism evidence="1 2">
    <name type="scientific">Tilletia horrida</name>
    <dbReference type="NCBI Taxonomy" id="155126"/>
    <lineage>
        <taxon>Eukaryota</taxon>
        <taxon>Fungi</taxon>
        <taxon>Dikarya</taxon>
        <taxon>Basidiomycota</taxon>
        <taxon>Ustilaginomycotina</taxon>
        <taxon>Exobasidiomycetes</taxon>
        <taxon>Tilletiales</taxon>
        <taxon>Tilletiaceae</taxon>
        <taxon>Tilletia</taxon>
    </lineage>
</organism>
<dbReference type="Proteomes" id="UP001176517">
    <property type="component" value="Unassembled WGS sequence"/>
</dbReference>
<accession>A0AAN6GX54</accession>
<evidence type="ECO:0000313" key="2">
    <source>
        <dbReference type="Proteomes" id="UP001176517"/>
    </source>
</evidence>
<reference evidence="1" key="1">
    <citation type="journal article" date="2023" name="PhytoFront">
        <title>Draft Genome Resources of Seven Strains of Tilletia horrida, Causal Agent of Kernel Smut of Rice.</title>
        <authorList>
            <person name="Khanal S."/>
            <person name="Antony Babu S."/>
            <person name="Zhou X.G."/>
        </authorList>
    </citation>
    <scope>NUCLEOTIDE SEQUENCE</scope>
    <source>
        <strain evidence="1">TX6</strain>
    </source>
</reference>
<evidence type="ECO:0000313" key="1">
    <source>
        <dbReference type="EMBL" id="KAK0556932.1"/>
    </source>
</evidence>
<dbReference type="InterPro" id="IPR036291">
    <property type="entry name" value="NAD(P)-bd_dom_sf"/>
</dbReference>
<evidence type="ECO:0008006" key="3">
    <source>
        <dbReference type="Google" id="ProtNLM"/>
    </source>
</evidence>
<protein>
    <recommendedName>
        <fullName evidence="3">NAD(P)-binding domain-containing protein</fullName>
    </recommendedName>
</protein>
<proteinExistence type="predicted"/>